<dbReference type="AlphaFoldDB" id="Q8EV06"/>
<evidence type="ECO:0000313" key="3">
    <source>
        <dbReference type="Proteomes" id="UP000002522"/>
    </source>
</evidence>
<keyword evidence="2" id="KW-0449">Lipoprotein</keyword>
<accession>Q8EV06</accession>
<dbReference type="eggNOG" id="COG0747">
    <property type="taxonomic scope" value="Bacteria"/>
</dbReference>
<keyword evidence="3" id="KW-1185">Reference proteome</keyword>
<organism evidence="2 3">
    <name type="scientific">Malacoplasma penetrans (strain HF-2)</name>
    <name type="common">Mycoplasma penetrans</name>
    <dbReference type="NCBI Taxonomy" id="272633"/>
    <lineage>
        <taxon>Bacteria</taxon>
        <taxon>Bacillati</taxon>
        <taxon>Mycoplasmatota</taxon>
        <taxon>Mycoplasmoidales</taxon>
        <taxon>Mycoplasmoidaceae</taxon>
        <taxon>Malacoplasma</taxon>
    </lineage>
</organism>
<reference evidence="2 3" key="1">
    <citation type="journal article" date="2002" name="Nucleic Acids Res.">
        <title>The complete genomic sequence of Mycoplasma penetrans, an intracellular bacterial pathogen in humans.</title>
        <authorList>
            <person name="Sasaki Y."/>
            <person name="Ishikawa J."/>
            <person name="Yamashita A."/>
            <person name="Oshima K."/>
            <person name="Kenri T."/>
            <person name="Furuya K."/>
            <person name="Yoshino C."/>
            <person name="Horino A."/>
            <person name="Shiba T."/>
            <person name="Sasaki T."/>
            <person name="Hattori M."/>
        </authorList>
    </citation>
    <scope>NUCLEOTIDE SEQUENCE [LARGE SCALE GENOMIC DNA]</scope>
    <source>
        <strain evidence="2 3">HF-2</strain>
    </source>
</reference>
<dbReference type="EMBL" id="BA000026">
    <property type="protein sequence ID" value="BAC44555.1"/>
    <property type="molecule type" value="Genomic_DNA"/>
</dbReference>
<dbReference type="InterPro" id="IPR035158">
    <property type="entry name" value="DUF5396"/>
</dbReference>
<dbReference type="STRING" id="272633.gene:10731884"/>
<evidence type="ECO:0000313" key="2">
    <source>
        <dbReference type="EMBL" id="BAC44555.1"/>
    </source>
</evidence>
<feature type="compositionally biased region" description="Polar residues" evidence="1">
    <location>
        <begin position="211"/>
        <end position="227"/>
    </location>
</feature>
<dbReference type="Pfam" id="PF17374">
    <property type="entry name" value="DUF5396"/>
    <property type="match status" value="1"/>
</dbReference>
<dbReference type="PROSITE" id="PS51257">
    <property type="entry name" value="PROKAR_LIPOPROTEIN"/>
    <property type="match status" value="1"/>
</dbReference>
<dbReference type="HOGENOM" id="CLU_313491_0_0_14"/>
<evidence type="ECO:0000256" key="1">
    <source>
        <dbReference type="SAM" id="MobiDB-lite"/>
    </source>
</evidence>
<gene>
    <name evidence="2" type="ordered locus">MYPE7610</name>
</gene>
<proteinExistence type="predicted"/>
<sequence>MTLEIKESKMKKSKFFKFASASVLGTAVTVGLTSCNVPYQNSGVFQTYTATDLLENNNSPLNSAFSNSPISTYAESILYNLVTYQTVGNFSFSSNNTTNSTTSDYLKLDAAKAVFIFKDDTTATAINNYLTSKHSDFDLTKLGSLSNDSYEKILEELKVEELDTNGSTSSGQSSSSTKFKEGTDYWVFQRKDGALQFQNGIGNTPWDPRKNSSSNSQSRITAETQPNEVTVNSQTEYYKNAISNGTVYQFIVDTDNSWVDSKGNVKQTVSSKDFERAIEIYNLAASLNYNRNGYFLDLIGLDFNKTAGYTSTSNSSTYSYQETDSEGHTYIKWENYNVNNFKNLNDSVFTFYITEAYPYTFGMLTKEYFAALPNTNQKIKNIHLQSGTPIDYDVNDGSYAINQSDTNWSRIYGSGGLGEFTQDVWFAGAYYISAFTSANLIFQLNNTYMESAGKDLLDSSTGSTNKTSRESRIKTISVSHGSGTTDTFYELFKSKQNDFLAAVSSDKMSEAAGLFKGRGLTPRKVVQASQSNYITYTPSAYVMSGTSVIKNEYLGNMADFIYQWNSEDSYTIRAAISGLVNWKNLSSVNLPSSGDFQLSATPYGVFNGYYEQVAAGNLYGGLPRTYTTYTSTTNDMLGDFTIPYYTYSSSSSGSSSNNSGVTVKQLTISQSSLQTALTNFGATRNNPLEFSIKFGETFTSNYQNYLNRVKQTIERLSGGLIRVSLIQRLATTPSASDWFNKQSSPLGFSYWSPDYNGVGTWIEADTTIQSSKIGETTVEAIPATNAHNSYLTFLSSMVSAVKVMGATWDSSSTPNKYTVTSTTNGTTRNLSTNNTFDSDTRIATAFKNDTLSAMGISLSAASSTPSSYDISNITDSSMSAGNRYGLLAIGLLNKLIENDVIDQSKFQEYVNDPSKLNTKTSAPTNYNELYIGNDVIKAGASGYFSKWIGVYAGEGTAQALYETTVLDSDYSFLPRSESGLTDIIYSLVNPNYTARIGTQSTNYRDFGWNN</sequence>
<dbReference type="KEGG" id="mpe:MYPE7610"/>
<protein>
    <submittedName>
        <fullName evidence="2">Lipoprotein</fullName>
    </submittedName>
</protein>
<name>Q8EV06_MALP2</name>
<dbReference type="InParanoid" id="Q8EV06"/>
<feature type="region of interest" description="Disordered" evidence="1">
    <location>
        <begin position="199"/>
        <end position="227"/>
    </location>
</feature>
<dbReference type="Proteomes" id="UP000002522">
    <property type="component" value="Chromosome"/>
</dbReference>